<protein>
    <recommendedName>
        <fullName evidence="4">HTH araC/xylS-type domain-containing protein</fullName>
    </recommendedName>
</protein>
<dbReference type="GO" id="GO:0003700">
    <property type="term" value="F:DNA-binding transcription factor activity"/>
    <property type="evidence" value="ECO:0007669"/>
    <property type="project" value="InterPro"/>
</dbReference>
<keyword evidence="3" id="KW-0804">Transcription</keyword>
<dbReference type="SUPFAM" id="SSF46689">
    <property type="entry name" value="Homeodomain-like"/>
    <property type="match status" value="2"/>
</dbReference>
<dbReference type="InterPro" id="IPR018060">
    <property type="entry name" value="HTH_AraC"/>
</dbReference>
<dbReference type="RefSeq" id="WP_087642149.1">
    <property type="nucleotide sequence ID" value="NZ_CP147246.1"/>
</dbReference>
<reference evidence="6" key="2">
    <citation type="submission" date="2017-05" db="EMBL/GenBank/DDBJ databases">
        <authorList>
            <consortium name="The Broad Institute Genomics Platform"/>
            <consortium name="The Broad Institute Genomic Center for Infectious Diseases"/>
            <person name="Earl A."/>
            <person name="Manson A."/>
            <person name="Schwartman J."/>
            <person name="Gilmore M."/>
            <person name="Abouelleil A."/>
            <person name="Cao P."/>
            <person name="Chapman S."/>
            <person name="Cusick C."/>
            <person name="Shea T."/>
            <person name="Young S."/>
            <person name="Neafsey D."/>
            <person name="Nusbaum C."/>
            <person name="Birren B."/>
        </authorList>
    </citation>
    <scope>NUCLEOTIDE SEQUENCE</scope>
    <source>
        <strain evidence="6">9D6_DIV0238</strain>
    </source>
</reference>
<dbReference type="PROSITE" id="PS01124">
    <property type="entry name" value="HTH_ARAC_FAMILY_2"/>
    <property type="match status" value="1"/>
</dbReference>
<dbReference type="Gene3D" id="1.10.10.60">
    <property type="entry name" value="Homeodomain-like"/>
    <property type="match status" value="2"/>
</dbReference>
<feature type="domain" description="HTH araC/xylS-type" evidence="4">
    <location>
        <begin position="166"/>
        <end position="264"/>
    </location>
</feature>
<dbReference type="Proteomes" id="UP000196151">
    <property type="component" value="Chromosome"/>
</dbReference>
<reference evidence="6" key="3">
    <citation type="submission" date="2024-03" db="EMBL/GenBank/DDBJ databases">
        <title>The Genome Sequence of Enterococcus sp. DIV0238c.</title>
        <authorList>
            <consortium name="The Broad Institute Genomics Platform"/>
            <consortium name="The Broad Institute Microbial Omics Core"/>
            <consortium name="The Broad Institute Genomic Center for Infectious Diseases"/>
            <person name="Earl A."/>
            <person name="Manson A."/>
            <person name="Gilmore M."/>
            <person name="Schwartman J."/>
            <person name="Shea T."/>
            <person name="Abouelleil A."/>
            <person name="Cao P."/>
            <person name="Chapman S."/>
            <person name="Cusick C."/>
            <person name="Young S."/>
            <person name="Neafsey D."/>
            <person name="Nusbaum C."/>
            <person name="Birren B."/>
        </authorList>
    </citation>
    <scope>NUCLEOTIDE SEQUENCE</scope>
    <source>
        <strain evidence="6">9D6_DIV0238</strain>
    </source>
</reference>
<evidence type="ECO:0000313" key="5">
    <source>
        <dbReference type="EMBL" id="OUZ28370.1"/>
    </source>
</evidence>
<dbReference type="Gene3D" id="3.20.20.80">
    <property type="entry name" value="Glycosidases"/>
    <property type="match status" value="1"/>
</dbReference>
<evidence type="ECO:0000256" key="2">
    <source>
        <dbReference type="ARBA" id="ARBA00023125"/>
    </source>
</evidence>
<gene>
    <name evidence="6" type="ORF">A5889_002444</name>
    <name evidence="5" type="ORF">A5889_003125</name>
</gene>
<evidence type="ECO:0000259" key="4">
    <source>
        <dbReference type="PROSITE" id="PS01124"/>
    </source>
</evidence>
<evidence type="ECO:0000256" key="1">
    <source>
        <dbReference type="ARBA" id="ARBA00023015"/>
    </source>
</evidence>
<dbReference type="Gene3D" id="2.60.40.1500">
    <property type="entry name" value="Glycosyl hydrolase domain, family 39"/>
    <property type="match status" value="1"/>
</dbReference>
<reference evidence="5" key="1">
    <citation type="submission" date="2017-05" db="EMBL/GenBank/DDBJ databases">
        <title>The Genome Sequence of Enterococcus sp. 9D6_DIV0238.</title>
        <authorList>
            <consortium name="The Broad Institute Genomics Platform"/>
            <consortium name="The Broad Institute Genomic Center for Infectious Diseases"/>
            <person name="Earl A."/>
            <person name="Manson A."/>
            <person name="Schwartman J."/>
            <person name="Gilmore M."/>
            <person name="Abouelleil A."/>
            <person name="Cao P."/>
            <person name="Chapman S."/>
            <person name="Cusick C."/>
            <person name="Shea T."/>
            <person name="Young S."/>
            <person name="Neafsey D."/>
            <person name="Nusbaum C."/>
            <person name="Birren B."/>
        </authorList>
    </citation>
    <scope>NUCLEOTIDE SEQUENCE [LARGE SCALE GENOMIC DNA]</scope>
    <source>
        <strain evidence="5">9D6_DIV0238</strain>
    </source>
</reference>
<keyword evidence="1" id="KW-0805">Transcription regulation</keyword>
<dbReference type="EMBL" id="CP147246">
    <property type="protein sequence ID" value="WYJ94902.1"/>
    <property type="molecule type" value="Genomic_DNA"/>
</dbReference>
<evidence type="ECO:0000313" key="7">
    <source>
        <dbReference type="Proteomes" id="UP000196151"/>
    </source>
</evidence>
<sequence length="779" mass="91623">MIANENYRVRYHQLTDERQELAKETTILLVLKGELSITIEEKSETIQAGELFVINASDYFVLSRQTHESCFYIELTINSLFFASQFPAFFYTYFDCRPKQKEYGKLHAVLSLRRQIAELCLVKFSEESAKQLKASLYLTQIILSLVHNFQREEESTALHSENQTLRDILEYIENNYQRGVSLAETAEHFFMSEPTLSKFFKKETGDYFSHYVRSLAVKHSLTELLYTKKSIEQIALDVGFHSSKTYREQFKKLFQVSPTDYRFAHLSKKEVSPTLHLKASTADLTIKEILPPLYSYLQTTLEEAQSSELSLKTKQLQITCEKTVTDYQKKEVIIKVGTLENLALKKVQEELIELNEQIGIDYISVHSLYAQLPLTVQIHQEAGMNSFPAFEKLDCILAFLNEHRFRLFFQLSLPKFRAMGAYERENYRKFFRHVQSTFGKQMLTHWKINCRFEEQQTDNYHSEFLELKKIIDSQFPEIEIGAELSLDDPFFEYDELSSFRFFFKEIAPFCKFVSFSAEPNYVFRNLDSTFPDLKNYHQYVLNKTFYIKHLMKEFDVKLPLYLTEWNTLTGMTRISNGTFFRGAIVLKDLLMLTPLLQGYGFWLNIDLYEVNTQNRPLKNDGLELFHYHSGKRPVYFCLWLARRLGGTVVTAGEEYIMTHNNGKYQLLLFNTNYFDPHLSTEEAFLKSHSVNIELDLSKIKPAQYQVKQIEFNRYNGALFYTYEEFKNAASLDLEAQEYIMNKSRPKMRVFDVHIQETFHYFVTLDTNGIVLLEMTPIYY</sequence>
<dbReference type="GO" id="GO:0043565">
    <property type="term" value="F:sequence-specific DNA binding"/>
    <property type="evidence" value="ECO:0007669"/>
    <property type="project" value="InterPro"/>
</dbReference>
<evidence type="ECO:0000313" key="6">
    <source>
        <dbReference type="EMBL" id="WYJ94902.1"/>
    </source>
</evidence>
<dbReference type="SMART" id="SM00342">
    <property type="entry name" value="HTH_ARAC"/>
    <property type="match status" value="1"/>
</dbReference>
<dbReference type="OrthoDB" id="506156at2"/>
<evidence type="ECO:0000256" key="3">
    <source>
        <dbReference type="ARBA" id="ARBA00023163"/>
    </source>
</evidence>
<dbReference type="InterPro" id="IPR017853">
    <property type="entry name" value="GH"/>
</dbReference>
<proteinExistence type="predicted"/>
<accession>A0A200IVF2</accession>
<dbReference type="InterPro" id="IPR009057">
    <property type="entry name" value="Homeodomain-like_sf"/>
</dbReference>
<organism evidence="5">
    <name type="scientific">Candidatus Enterococcus dunnyi</name>
    <dbReference type="NCBI Taxonomy" id="1834192"/>
    <lineage>
        <taxon>Bacteria</taxon>
        <taxon>Bacillati</taxon>
        <taxon>Bacillota</taxon>
        <taxon>Bacilli</taxon>
        <taxon>Lactobacillales</taxon>
        <taxon>Enterococcaceae</taxon>
        <taxon>Enterococcus</taxon>
    </lineage>
</organism>
<dbReference type="SUPFAM" id="SSF51445">
    <property type="entry name" value="(Trans)glycosidases"/>
    <property type="match status" value="1"/>
</dbReference>
<dbReference type="Pfam" id="PF12833">
    <property type="entry name" value="HTH_18"/>
    <property type="match status" value="1"/>
</dbReference>
<name>A0A200IVF2_9ENTE</name>
<dbReference type="EMBL" id="NIBQ01000004">
    <property type="protein sequence ID" value="OUZ28370.1"/>
    <property type="molecule type" value="Genomic_DNA"/>
</dbReference>
<dbReference type="AlphaFoldDB" id="A0A200IVF2"/>
<dbReference type="SUPFAM" id="SSF51011">
    <property type="entry name" value="Glycosyl hydrolase domain"/>
    <property type="match status" value="1"/>
</dbReference>
<keyword evidence="2" id="KW-0238">DNA-binding</keyword>
<dbReference type="PANTHER" id="PTHR43280:SF2">
    <property type="entry name" value="HTH-TYPE TRANSCRIPTIONAL REGULATOR EXSA"/>
    <property type="match status" value="1"/>
</dbReference>
<dbReference type="PANTHER" id="PTHR43280">
    <property type="entry name" value="ARAC-FAMILY TRANSCRIPTIONAL REGULATOR"/>
    <property type="match status" value="1"/>
</dbReference>
<keyword evidence="7" id="KW-1185">Reference proteome</keyword>